<gene>
    <name evidence="1" type="ORF">VIS19158_06084</name>
</gene>
<dbReference type="AlphaFoldDB" id="F9RL09"/>
<name>F9RL09_9VIBR</name>
<evidence type="ECO:0000313" key="2">
    <source>
        <dbReference type="Proteomes" id="UP000004349"/>
    </source>
</evidence>
<protein>
    <submittedName>
        <fullName evidence="1">Uncharacterized protein</fullName>
    </submittedName>
</protein>
<reference evidence="1 2" key="1">
    <citation type="journal article" date="2012" name="Int. J. Syst. Evol. Microbiol.">
        <title>Vibrio caribbeanicus sp. nov., isolated from the marine sponge Scleritoderma cyanea.</title>
        <authorList>
            <person name="Hoffmann M."/>
            <person name="Monday S.R."/>
            <person name="Allard M.W."/>
            <person name="Strain E.A."/>
            <person name="Whittaker P."/>
            <person name="Naum M."/>
            <person name="McCarthy P.J."/>
            <person name="Lopez J.V."/>
            <person name="Fischer M."/>
            <person name="Brown E.W."/>
        </authorList>
    </citation>
    <scope>NUCLEOTIDE SEQUENCE [LARGE SCALE GENOMIC DNA]</scope>
    <source>
        <strain evidence="1 2">LMG 19158</strain>
    </source>
</reference>
<dbReference type="EMBL" id="AFWE01000070">
    <property type="protein sequence ID" value="EGU39353.1"/>
    <property type="molecule type" value="Genomic_DNA"/>
</dbReference>
<comment type="caution">
    <text evidence="1">The sequence shown here is derived from an EMBL/GenBank/DDBJ whole genome shotgun (WGS) entry which is preliminary data.</text>
</comment>
<organism evidence="1 2">
    <name type="scientific">Vibrio scophthalmi LMG 19158</name>
    <dbReference type="NCBI Taxonomy" id="870967"/>
    <lineage>
        <taxon>Bacteria</taxon>
        <taxon>Pseudomonadati</taxon>
        <taxon>Pseudomonadota</taxon>
        <taxon>Gammaproteobacteria</taxon>
        <taxon>Vibrionales</taxon>
        <taxon>Vibrionaceae</taxon>
        <taxon>Vibrio</taxon>
    </lineage>
</organism>
<accession>F9RL09</accession>
<dbReference type="Proteomes" id="UP000004349">
    <property type="component" value="Unassembled WGS sequence"/>
</dbReference>
<proteinExistence type="predicted"/>
<sequence length="42" mass="4356">MLGTALCGNGDGLVGEANAQTLLTIEFDIIEAVELVVFDECA</sequence>
<evidence type="ECO:0000313" key="1">
    <source>
        <dbReference type="EMBL" id="EGU39353.1"/>
    </source>
</evidence>